<feature type="transmembrane region" description="Helical" evidence="2">
    <location>
        <begin position="217"/>
        <end position="237"/>
    </location>
</feature>
<dbReference type="Proteomes" id="UP000223913">
    <property type="component" value="Unassembled WGS sequence"/>
</dbReference>
<keyword evidence="5" id="KW-1185">Reference proteome</keyword>
<keyword evidence="2" id="KW-0812">Transmembrane</keyword>
<dbReference type="EMBL" id="PDUD01000026">
    <property type="protein sequence ID" value="PHN04257.1"/>
    <property type="molecule type" value="Genomic_DNA"/>
</dbReference>
<sequence length="428" mass="48240">MDQKPCAINGKPVHSLAMKLKFSHMRLPLVLLLLIISQIAWSQSGLRVEEVPDPKEMAGRGYVSDPGSYLSPNAVNQLNNLIGSLEQNSTAQIAVVLLPSIGDQIPKDFATELFQHWGIGQAGTDNGLLILVVMDQRRVEFETGYGLEGVLPDVICYRIINENFVPHFKEGDYDAGLISSVNRVKTLLEDPVALEEIRTEMRPKRKYVFNTPVPPLLFYYAIITILFHVAISAWVALTMANKETLYDKYRHIRYIRAFIFIILFPVPYIAFWFILGSLLKRLRNQPRFSKLNGEPMRKLTEEEEDEYLKKGQIIEEQLGSVDYDVWITEDLEDVMILPYAKRMSKYSNCPKCKFKTYHHIHTNTLRHATEYTTGLKEQIHECENCNYFNRKTIVIPRITRSSGGSGSSGGGGSWGGGSSGGGGAGGSW</sequence>
<dbReference type="AlphaFoldDB" id="A0A2D0N722"/>
<keyword evidence="2" id="KW-1133">Transmembrane helix</keyword>
<feature type="compositionally biased region" description="Gly residues" evidence="1">
    <location>
        <begin position="403"/>
        <end position="428"/>
    </location>
</feature>
<feature type="region of interest" description="Disordered" evidence="1">
    <location>
        <begin position="399"/>
        <end position="428"/>
    </location>
</feature>
<evidence type="ECO:0000313" key="4">
    <source>
        <dbReference type="EMBL" id="PHN04257.1"/>
    </source>
</evidence>
<keyword evidence="2" id="KW-0472">Membrane</keyword>
<evidence type="ECO:0000313" key="5">
    <source>
        <dbReference type="Proteomes" id="UP000223913"/>
    </source>
</evidence>
<accession>A0A2D0N722</accession>
<dbReference type="PANTHER" id="PTHR30373">
    <property type="entry name" value="UPF0603 PROTEIN YGCG"/>
    <property type="match status" value="1"/>
</dbReference>
<feature type="domain" description="TPM" evidence="3">
    <location>
        <begin position="63"/>
        <end position="185"/>
    </location>
</feature>
<reference evidence="4 5" key="1">
    <citation type="submission" date="2017-10" db="EMBL/GenBank/DDBJ databases">
        <title>The draft genome sequence of Lewinella nigricans NBRC 102662.</title>
        <authorList>
            <person name="Wang K."/>
        </authorList>
    </citation>
    <scope>NUCLEOTIDE SEQUENCE [LARGE SCALE GENOMIC DNA]</scope>
    <source>
        <strain evidence="4 5">NBRC 102662</strain>
    </source>
</reference>
<evidence type="ECO:0000256" key="2">
    <source>
        <dbReference type="SAM" id="Phobius"/>
    </source>
</evidence>
<dbReference type="OrthoDB" id="9810918at2"/>
<organism evidence="4 5">
    <name type="scientific">Flavilitoribacter nigricans (strain ATCC 23147 / DSM 23189 / NBRC 102662 / NCIMB 1420 / SS-2)</name>
    <name type="common">Lewinella nigricans</name>
    <dbReference type="NCBI Taxonomy" id="1122177"/>
    <lineage>
        <taxon>Bacteria</taxon>
        <taxon>Pseudomonadati</taxon>
        <taxon>Bacteroidota</taxon>
        <taxon>Saprospiria</taxon>
        <taxon>Saprospirales</taxon>
        <taxon>Lewinellaceae</taxon>
        <taxon>Flavilitoribacter</taxon>
    </lineage>
</organism>
<proteinExistence type="predicted"/>
<dbReference type="Gene3D" id="3.10.310.50">
    <property type="match status" value="1"/>
</dbReference>
<dbReference type="InterPro" id="IPR007621">
    <property type="entry name" value="TPM_dom"/>
</dbReference>
<comment type="caution">
    <text evidence="4">The sequence shown here is derived from an EMBL/GenBank/DDBJ whole genome shotgun (WGS) entry which is preliminary data.</text>
</comment>
<dbReference type="PANTHER" id="PTHR30373:SF2">
    <property type="entry name" value="UPF0603 PROTEIN YGCG"/>
    <property type="match status" value="1"/>
</dbReference>
<evidence type="ECO:0000256" key="1">
    <source>
        <dbReference type="SAM" id="MobiDB-lite"/>
    </source>
</evidence>
<gene>
    <name evidence="4" type="ORF">CRP01_22100</name>
</gene>
<evidence type="ECO:0000259" key="3">
    <source>
        <dbReference type="Pfam" id="PF04536"/>
    </source>
</evidence>
<feature type="transmembrane region" description="Helical" evidence="2">
    <location>
        <begin position="257"/>
        <end position="279"/>
    </location>
</feature>
<protein>
    <recommendedName>
        <fullName evidence="3">TPM domain-containing protein</fullName>
    </recommendedName>
</protein>
<dbReference type="Pfam" id="PF04536">
    <property type="entry name" value="TPM_phosphatase"/>
    <property type="match status" value="1"/>
</dbReference>
<name>A0A2D0N722_FLAN2</name>